<evidence type="ECO:0000259" key="9">
    <source>
        <dbReference type="Pfam" id="PF12009"/>
    </source>
</evidence>
<dbReference type="InterPro" id="IPR003545">
    <property type="entry name" value="Telomerase_RT"/>
</dbReference>
<keyword evidence="11" id="KW-1185">Reference proteome</keyword>
<comment type="function">
    <text evidence="7">Telomerase is a ribonucleoprotein enzyme essential for the replication of chromosome termini in most eukaryotes. It elongates telomeres. It is a reverse transcriptase that adds simple sequence repeats to chromosome ends by copying a template sequence within the RNA component of the enzyme.</text>
</comment>
<comment type="subcellular location">
    <subcellularLocation>
        <location evidence="7">Nucleus</location>
    </subcellularLocation>
    <subcellularLocation>
        <location evidence="7">Chromosome</location>
        <location evidence="7">Telomere</location>
    </subcellularLocation>
</comment>
<evidence type="ECO:0000256" key="8">
    <source>
        <dbReference type="SAM" id="MobiDB-lite"/>
    </source>
</evidence>
<sequence length="611" mass="71044">MAVRKRQKRARKPPPIEASSLQLNPKARRPYSWLPIVSSLVRDRFCFRPFFSREFRRFTPKKWLNIEELVQNLSCGQLKSCSWLEDLLRKELEEIGKRWRKTRVRRILNDCVPPLKAVPYEVMIKQTVTFQQLRVFISRCLSFVIPPDFIGSANLHALIDDFAKAIFEANTRVPLDLKGAAAKLKISEIRWIKKCRIQPLQVLLVQDSVRFLFHFVLGCVVSVMKFIEINSVRGATTLYRYDVWTKLEEKGLMDYMRLQRCESVALQRGSDEEIAGEMRGASGGPSVEASGERQGEDREELRFQVRLHGLRPIVRISDKSRIVRHKQTNAVLRYLIDSNRSAKCHSAPLSRFPKLFVDYRNRVSSTPVYIFTGDVSDCFPNINHSEMRRVIDVLSRNVSKFFVASDAFPWLRYAAGLTHQEAMNRLKKGGNGCITSNAIDKQVLIESLDLEPLVIYRLMYALTESGLTMKHEKMSMNFNFGGQVTQETTRFRWCGFEFWDDLRIDIDVERLKKRPLHIPVLSGESVISRRRRLASRMKTIFLKKLEALKMCARTREERNRCNDRIASVAMKTVLPKLAKHVRLYGVHRGTREYLKKLRVWIRSGFNRIVDA</sequence>
<evidence type="ECO:0000313" key="11">
    <source>
        <dbReference type="Proteomes" id="UP001175271"/>
    </source>
</evidence>
<dbReference type="GO" id="GO:0003720">
    <property type="term" value="F:telomerase activity"/>
    <property type="evidence" value="ECO:0007669"/>
    <property type="project" value="InterPro"/>
</dbReference>
<dbReference type="GO" id="GO:0007004">
    <property type="term" value="P:telomere maintenance via telomerase"/>
    <property type="evidence" value="ECO:0007669"/>
    <property type="project" value="TreeGrafter"/>
</dbReference>
<evidence type="ECO:0000256" key="5">
    <source>
        <dbReference type="ARBA" id="ARBA00022918"/>
    </source>
</evidence>
<dbReference type="EMBL" id="JAUCMV010000003">
    <property type="protein sequence ID" value="KAK0413064.1"/>
    <property type="molecule type" value="Genomic_DNA"/>
</dbReference>
<comment type="caution">
    <text evidence="10">The sequence shown here is derived from an EMBL/GenBank/DDBJ whole genome shotgun (WGS) entry which is preliminary data.</text>
</comment>
<evidence type="ECO:0000256" key="7">
    <source>
        <dbReference type="RuleBase" id="RU365061"/>
    </source>
</evidence>
<evidence type="ECO:0000256" key="1">
    <source>
        <dbReference type="ARBA" id="ARBA00022679"/>
    </source>
</evidence>
<reference evidence="10" key="1">
    <citation type="submission" date="2023-06" db="EMBL/GenBank/DDBJ databases">
        <title>Genomic analysis of the entomopathogenic nematode Steinernema hermaphroditum.</title>
        <authorList>
            <person name="Schwarz E.M."/>
            <person name="Heppert J.K."/>
            <person name="Baniya A."/>
            <person name="Schwartz H.T."/>
            <person name="Tan C.-H."/>
            <person name="Antoshechkin I."/>
            <person name="Sternberg P.W."/>
            <person name="Goodrich-Blair H."/>
            <person name="Dillman A.R."/>
        </authorList>
    </citation>
    <scope>NUCLEOTIDE SEQUENCE</scope>
    <source>
        <strain evidence="10">PS9179</strain>
        <tissue evidence="10">Whole animal</tissue>
    </source>
</reference>
<dbReference type="Proteomes" id="UP001175271">
    <property type="component" value="Unassembled WGS sequence"/>
</dbReference>
<dbReference type="GO" id="GO:0046872">
    <property type="term" value="F:metal ion binding"/>
    <property type="evidence" value="ECO:0007669"/>
    <property type="project" value="UniProtKB-KW"/>
</dbReference>
<dbReference type="AlphaFoldDB" id="A0AA39HYD2"/>
<keyword evidence="7" id="KW-0539">Nucleus</keyword>
<feature type="domain" description="Telomerase ribonucleoprotein complex - RNA-binding" evidence="9">
    <location>
        <begin position="135"/>
        <end position="254"/>
    </location>
</feature>
<evidence type="ECO:0000256" key="3">
    <source>
        <dbReference type="ARBA" id="ARBA00022723"/>
    </source>
</evidence>
<evidence type="ECO:0000256" key="4">
    <source>
        <dbReference type="ARBA" id="ARBA00022842"/>
    </source>
</evidence>
<dbReference type="Gene3D" id="1.10.132.70">
    <property type="match status" value="1"/>
</dbReference>
<keyword evidence="4 7" id="KW-0460">Magnesium</keyword>
<proteinExistence type="inferred from homology"/>
<dbReference type="GO" id="GO:0000781">
    <property type="term" value="C:chromosome, telomeric region"/>
    <property type="evidence" value="ECO:0007669"/>
    <property type="project" value="UniProtKB-SubCell"/>
</dbReference>
<accession>A0AA39HYD2</accession>
<dbReference type="GO" id="GO:0042162">
    <property type="term" value="F:telomeric DNA binding"/>
    <property type="evidence" value="ECO:0007669"/>
    <property type="project" value="TreeGrafter"/>
</dbReference>
<keyword evidence="3 7" id="KW-0479">Metal-binding</keyword>
<keyword evidence="7" id="KW-0158">Chromosome</keyword>
<dbReference type="Pfam" id="PF12009">
    <property type="entry name" value="Telomerase_RBD"/>
    <property type="match status" value="1"/>
</dbReference>
<comment type="similarity">
    <text evidence="7">Belongs to the reverse transcriptase family. Telomerase subfamily.</text>
</comment>
<evidence type="ECO:0000256" key="2">
    <source>
        <dbReference type="ARBA" id="ARBA00022695"/>
    </source>
</evidence>
<name>A0AA39HYD2_9BILA</name>
<keyword evidence="7" id="KW-0779">Telomere</keyword>
<dbReference type="EC" id="2.7.7.49" evidence="7"/>
<keyword evidence="1 7" id="KW-0808">Transferase</keyword>
<dbReference type="PANTHER" id="PTHR12066:SF0">
    <property type="entry name" value="TELOMERASE REVERSE TRANSCRIPTASE"/>
    <property type="match status" value="1"/>
</dbReference>
<evidence type="ECO:0000256" key="6">
    <source>
        <dbReference type="ARBA" id="ARBA00048173"/>
    </source>
</evidence>
<evidence type="ECO:0000313" key="10">
    <source>
        <dbReference type="EMBL" id="KAK0413064.1"/>
    </source>
</evidence>
<comment type="catalytic activity">
    <reaction evidence="6 7">
        <text>DNA(n) + a 2'-deoxyribonucleoside 5'-triphosphate = DNA(n+1) + diphosphate</text>
        <dbReference type="Rhea" id="RHEA:22508"/>
        <dbReference type="Rhea" id="RHEA-COMP:17339"/>
        <dbReference type="Rhea" id="RHEA-COMP:17340"/>
        <dbReference type="ChEBI" id="CHEBI:33019"/>
        <dbReference type="ChEBI" id="CHEBI:61560"/>
        <dbReference type="ChEBI" id="CHEBI:173112"/>
        <dbReference type="EC" id="2.7.7.49"/>
    </reaction>
</comment>
<feature type="region of interest" description="Disordered" evidence="8">
    <location>
        <begin position="275"/>
        <end position="298"/>
    </location>
</feature>
<keyword evidence="2 7" id="KW-0548">Nucleotidyltransferase</keyword>
<organism evidence="10 11">
    <name type="scientific">Steinernema hermaphroditum</name>
    <dbReference type="NCBI Taxonomy" id="289476"/>
    <lineage>
        <taxon>Eukaryota</taxon>
        <taxon>Metazoa</taxon>
        <taxon>Ecdysozoa</taxon>
        <taxon>Nematoda</taxon>
        <taxon>Chromadorea</taxon>
        <taxon>Rhabditida</taxon>
        <taxon>Tylenchina</taxon>
        <taxon>Panagrolaimomorpha</taxon>
        <taxon>Strongyloidoidea</taxon>
        <taxon>Steinernematidae</taxon>
        <taxon>Steinernema</taxon>
    </lineage>
</organism>
<keyword evidence="5 7" id="KW-0695">RNA-directed DNA polymerase</keyword>
<dbReference type="GO" id="GO:0070034">
    <property type="term" value="F:telomerase RNA binding"/>
    <property type="evidence" value="ECO:0007669"/>
    <property type="project" value="TreeGrafter"/>
</dbReference>
<gene>
    <name evidence="10" type="ORF">QR680_006577</name>
</gene>
<dbReference type="PANTHER" id="PTHR12066">
    <property type="entry name" value="TELOMERASE REVERSE TRANSCRIPTASE"/>
    <property type="match status" value="1"/>
</dbReference>
<protein>
    <recommendedName>
        <fullName evidence="7">Telomerase reverse transcriptase</fullName>
        <ecNumber evidence="7">2.7.7.49</ecNumber>
    </recommendedName>
    <alternativeName>
        <fullName evidence="7">Telomerase catalytic subunit</fullName>
    </alternativeName>
</protein>
<dbReference type="InterPro" id="IPR021891">
    <property type="entry name" value="Telomerase_RBD"/>
</dbReference>
<dbReference type="GO" id="GO:0000333">
    <property type="term" value="C:telomerase catalytic core complex"/>
    <property type="evidence" value="ECO:0007669"/>
    <property type="project" value="TreeGrafter"/>
</dbReference>